<accession>A0ABY7MEH3</accession>
<keyword evidence="1" id="KW-0472">Membrane</keyword>
<evidence type="ECO:0000256" key="1">
    <source>
        <dbReference type="SAM" id="Phobius"/>
    </source>
</evidence>
<evidence type="ECO:0000313" key="2">
    <source>
        <dbReference type="EMBL" id="WBL76792.1"/>
    </source>
</evidence>
<gene>
    <name evidence="2" type="ORF">I3J27_27755</name>
</gene>
<organism evidence="2 3">
    <name type="scientific">Bradyrhizobium xenonodulans</name>
    <dbReference type="NCBI Taxonomy" id="2736875"/>
    <lineage>
        <taxon>Bacteria</taxon>
        <taxon>Pseudomonadati</taxon>
        <taxon>Pseudomonadota</taxon>
        <taxon>Alphaproteobacteria</taxon>
        <taxon>Hyphomicrobiales</taxon>
        <taxon>Nitrobacteraceae</taxon>
        <taxon>Bradyrhizobium</taxon>
    </lineage>
</organism>
<reference evidence="2" key="1">
    <citation type="submission" date="2021-12" db="EMBL/GenBank/DDBJ databases">
        <title>Bradyrhizobium xenonodulans sp. nov.</title>
        <authorList>
            <person name="Claassens R."/>
            <person name="Venter S.N."/>
            <person name="Beukes C.W."/>
            <person name="Stepkowski T."/>
            <person name="Steenkamp E.T."/>
        </authorList>
    </citation>
    <scope>NUCLEOTIDE SEQUENCE</scope>
    <source>
        <strain evidence="2">14AB</strain>
    </source>
</reference>
<dbReference type="RefSeq" id="WP_270162066.1">
    <property type="nucleotide sequence ID" value="NZ_CP089391.1"/>
</dbReference>
<feature type="transmembrane region" description="Helical" evidence="1">
    <location>
        <begin position="21"/>
        <end position="42"/>
    </location>
</feature>
<proteinExistence type="predicted"/>
<dbReference type="EMBL" id="CP089391">
    <property type="protein sequence ID" value="WBL76792.1"/>
    <property type="molecule type" value="Genomic_DNA"/>
</dbReference>
<keyword evidence="3" id="KW-1185">Reference proteome</keyword>
<keyword evidence="1" id="KW-0812">Transmembrane</keyword>
<sequence length="59" mass="6323">MSILNPQAIPHLPIAIRGYDLRVILSVTVLSRLFLAAIYFAYAGPSLSGTDLINAIALP</sequence>
<evidence type="ECO:0000313" key="3">
    <source>
        <dbReference type="Proteomes" id="UP001179614"/>
    </source>
</evidence>
<protein>
    <recommendedName>
        <fullName evidence="4">MFS transporter</fullName>
    </recommendedName>
</protein>
<dbReference type="Proteomes" id="UP001179614">
    <property type="component" value="Chromosome"/>
</dbReference>
<name>A0ABY7MEH3_9BRAD</name>
<evidence type="ECO:0008006" key="4">
    <source>
        <dbReference type="Google" id="ProtNLM"/>
    </source>
</evidence>
<keyword evidence="1" id="KW-1133">Transmembrane helix</keyword>